<evidence type="ECO:0000256" key="1">
    <source>
        <dbReference type="ARBA" id="ARBA00006068"/>
    </source>
</evidence>
<feature type="transmembrane region" description="Helical" evidence="3">
    <location>
        <begin position="9"/>
        <end position="31"/>
    </location>
</feature>
<keyword evidence="3" id="KW-1133">Transmembrane helix</keyword>
<evidence type="ECO:0000256" key="2">
    <source>
        <dbReference type="SAM" id="MobiDB-lite"/>
    </source>
</evidence>
<proteinExistence type="inferred from homology"/>
<dbReference type="Gene3D" id="3.40.630.190">
    <property type="entry name" value="LCP protein"/>
    <property type="match status" value="1"/>
</dbReference>
<dbReference type="EMBL" id="QGGY01000005">
    <property type="protein sequence ID" value="PWJ76183.1"/>
    <property type="molecule type" value="Genomic_DNA"/>
</dbReference>
<dbReference type="InterPro" id="IPR004474">
    <property type="entry name" value="LytR_CpsA_psr"/>
</dbReference>
<comment type="caution">
    <text evidence="5">The sequence shown here is derived from an EMBL/GenBank/DDBJ whole genome shotgun (WGS) entry which is preliminary data.</text>
</comment>
<dbReference type="AlphaFoldDB" id="A0AB73T5L2"/>
<evidence type="ECO:0000313" key="6">
    <source>
        <dbReference type="Proteomes" id="UP000245412"/>
    </source>
</evidence>
<sequence>MKKSKKKVVLIVLGIVLALIIIVGVIVYAVLHGLYKSSNYVEDENVKQQYQEKLEQGSEAPQETIDPEEAQGQKIDESEVKEIEKKRKEFSENEPITTDGKVYNVLLIGVDRRDDTWAGNSDTMILLSINEKKKQISMVSLMRDTYADIPGIGLRKLNAAHANGAGPLLTETVTENFKVQVDRYITVDFNNMIDIINMVGPITINMSDSEVRVANDYMREMCTLRKENLDDHLIEKGGNVVCDGMRAVAYARIRYVGNADYQRTERQRLVLSKLMEELKDMSLTDLYDLADDLLPMVTHNVPEDEILGLLLKSPDLFKYKIVQDRIPYDGMFNVIYVNGQDMLVPDWDDTVKRLKETLY</sequence>
<reference evidence="5 6" key="1">
    <citation type="submission" date="2018-05" db="EMBL/GenBank/DDBJ databases">
        <authorList>
            <person name="Goeker M."/>
            <person name="Huntemann M."/>
            <person name="Clum A."/>
            <person name="Pillay M."/>
            <person name="Palaniappan K."/>
            <person name="Varghese N."/>
            <person name="Mikhailova N."/>
            <person name="Stamatis D."/>
            <person name="Reddy T."/>
            <person name="Daum C."/>
            <person name="Shapiro N."/>
            <person name="Ivanova N."/>
            <person name="Kyrpides N."/>
            <person name="Woyke T."/>
        </authorList>
    </citation>
    <scope>NUCLEOTIDE SEQUENCE [LARGE SCALE GENOMIC DNA]</scope>
    <source>
        <strain evidence="5 6">DSM 26524</strain>
    </source>
</reference>
<dbReference type="NCBIfam" id="TIGR00350">
    <property type="entry name" value="lytR_cpsA_psr"/>
    <property type="match status" value="1"/>
</dbReference>
<dbReference type="RefSeq" id="WP_109626242.1">
    <property type="nucleotide sequence ID" value="NZ_CABJAT010000005.1"/>
</dbReference>
<keyword evidence="6" id="KW-1185">Reference proteome</keyword>
<protein>
    <submittedName>
        <fullName evidence="5">LytR family transcriptional attenuator</fullName>
    </submittedName>
</protein>
<dbReference type="InterPro" id="IPR050922">
    <property type="entry name" value="LytR/CpsA/Psr_CW_biosynth"/>
</dbReference>
<dbReference type="Pfam" id="PF03816">
    <property type="entry name" value="LytR_cpsA_psr"/>
    <property type="match status" value="1"/>
</dbReference>
<dbReference type="Proteomes" id="UP000245412">
    <property type="component" value="Unassembled WGS sequence"/>
</dbReference>
<gene>
    <name evidence="5" type="ORF">C7383_105219</name>
</gene>
<feature type="domain" description="Cell envelope-related transcriptional attenuator" evidence="4">
    <location>
        <begin position="120"/>
        <end position="279"/>
    </location>
</feature>
<evidence type="ECO:0000313" key="5">
    <source>
        <dbReference type="EMBL" id="PWJ76183.1"/>
    </source>
</evidence>
<feature type="region of interest" description="Disordered" evidence="2">
    <location>
        <begin position="53"/>
        <end position="74"/>
    </location>
</feature>
<evidence type="ECO:0000259" key="4">
    <source>
        <dbReference type="Pfam" id="PF03816"/>
    </source>
</evidence>
<comment type="similarity">
    <text evidence="1">Belongs to the LytR/CpsA/Psr (LCP) family.</text>
</comment>
<evidence type="ECO:0000256" key="3">
    <source>
        <dbReference type="SAM" id="Phobius"/>
    </source>
</evidence>
<accession>A0AB73T5L2</accession>
<name>A0AB73T5L2_9FIRM</name>
<dbReference type="PANTHER" id="PTHR33392:SF6">
    <property type="entry name" value="POLYISOPRENYL-TEICHOIC ACID--PEPTIDOGLYCAN TEICHOIC ACID TRANSFERASE TAGU"/>
    <property type="match status" value="1"/>
</dbReference>
<keyword evidence="3" id="KW-0812">Transmembrane</keyword>
<dbReference type="PANTHER" id="PTHR33392">
    <property type="entry name" value="POLYISOPRENYL-TEICHOIC ACID--PEPTIDOGLYCAN TEICHOIC ACID TRANSFERASE TAGU"/>
    <property type="match status" value="1"/>
</dbReference>
<organism evidence="5 6">
    <name type="scientific">Murimonas intestini</name>
    <dbReference type="NCBI Taxonomy" id="1337051"/>
    <lineage>
        <taxon>Bacteria</taxon>
        <taxon>Bacillati</taxon>
        <taxon>Bacillota</taxon>
        <taxon>Clostridia</taxon>
        <taxon>Lachnospirales</taxon>
        <taxon>Lachnospiraceae</taxon>
        <taxon>Murimonas</taxon>
    </lineage>
</organism>
<keyword evidence="3" id="KW-0472">Membrane</keyword>